<dbReference type="EMBL" id="JAVDWO010000002">
    <property type="protein sequence ID" value="MDR7192028.1"/>
    <property type="molecule type" value="Genomic_DNA"/>
</dbReference>
<dbReference type="RefSeq" id="WP_310232875.1">
    <property type="nucleotide sequence ID" value="NZ_JAVDWO010000002.1"/>
</dbReference>
<accession>A0ABU1XTY9</accession>
<gene>
    <name evidence="2" type="ORF">J2W68_000736</name>
</gene>
<evidence type="ECO:0000313" key="3">
    <source>
        <dbReference type="Proteomes" id="UP001256588"/>
    </source>
</evidence>
<sequence>MHVVIRSVVMLVAGLWLAGCATGFPRAAAPYAAADGLDGAAVLARSVAAHGGDLRTRSGDLNYASDGRWESLIQRIQPVVTDAGYRVTAETRYAPSSGMHAIRYQGPKGTKQVLRTRGGIEVYYDGVRATGTDTLQAAAMTTDAFELFHFGPTFLAARATQVTRMADVDEAGTRYQRVRVEIAPGFGEAANDTVIAWFDAQTHLLHRVHLTLNGFPTTQGAHVDTTMTGYRAFDGVMLPTRFHERVRGPLRIDAHTWWVTGLDTDRGWQPGDVAGGTFTGGAARPADALP</sequence>
<evidence type="ECO:0000313" key="2">
    <source>
        <dbReference type="EMBL" id="MDR7192028.1"/>
    </source>
</evidence>
<keyword evidence="1" id="KW-0732">Signal</keyword>
<proteinExistence type="predicted"/>
<evidence type="ECO:0000256" key="1">
    <source>
        <dbReference type="SAM" id="SignalP"/>
    </source>
</evidence>
<evidence type="ECO:0008006" key="4">
    <source>
        <dbReference type="Google" id="ProtNLM"/>
    </source>
</evidence>
<feature type="chain" id="PRO_5045135066" description="Lipoprotein" evidence="1">
    <location>
        <begin position="19"/>
        <end position="290"/>
    </location>
</feature>
<reference evidence="2 3" key="1">
    <citation type="submission" date="2023-07" db="EMBL/GenBank/DDBJ databases">
        <title>Sorghum-associated microbial communities from plants grown in Nebraska, USA.</title>
        <authorList>
            <person name="Schachtman D."/>
        </authorList>
    </citation>
    <scope>NUCLEOTIDE SEQUENCE [LARGE SCALE GENOMIC DNA]</scope>
    <source>
        <strain evidence="2 3">4099</strain>
    </source>
</reference>
<dbReference type="Proteomes" id="UP001256588">
    <property type="component" value="Unassembled WGS sequence"/>
</dbReference>
<feature type="signal peptide" evidence="1">
    <location>
        <begin position="1"/>
        <end position="18"/>
    </location>
</feature>
<dbReference type="PROSITE" id="PS51257">
    <property type="entry name" value="PROKAR_LIPOPROTEIN"/>
    <property type="match status" value="1"/>
</dbReference>
<organism evidence="2 3">
    <name type="scientific">Luteimonas terrae</name>
    <dbReference type="NCBI Taxonomy" id="1530191"/>
    <lineage>
        <taxon>Bacteria</taxon>
        <taxon>Pseudomonadati</taxon>
        <taxon>Pseudomonadota</taxon>
        <taxon>Gammaproteobacteria</taxon>
        <taxon>Lysobacterales</taxon>
        <taxon>Lysobacteraceae</taxon>
        <taxon>Luteimonas</taxon>
    </lineage>
</organism>
<comment type="caution">
    <text evidence="2">The sequence shown here is derived from an EMBL/GenBank/DDBJ whole genome shotgun (WGS) entry which is preliminary data.</text>
</comment>
<name>A0ABU1XTY9_9GAMM</name>
<keyword evidence="3" id="KW-1185">Reference proteome</keyword>
<protein>
    <recommendedName>
        <fullName evidence="4">Lipoprotein</fullName>
    </recommendedName>
</protein>